<reference evidence="1 2" key="1">
    <citation type="submission" date="2023-10" db="EMBL/GenBank/DDBJ databases">
        <title>Pseudomonas otitidis isolated from a paediatric patient with cystic fibrosis in Chile.</title>
        <authorList>
            <person name="Amsteins-Romero L."/>
            <person name="Opazo-Capurro A."/>
            <person name="Matus-Kohler M."/>
            <person name="Gonzalez-Rocha G."/>
        </authorList>
    </citation>
    <scope>NUCLEOTIDE SEQUENCE [LARGE SCALE GENOMIC DNA]</scope>
    <source>
        <strain evidence="1 2">P-714</strain>
    </source>
</reference>
<proteinExistence type="predicted"/>
<feature type="non-terminal residue" evidence="1">
    <location>
        <position position="71"/>
    </location>
</feature>
<dbReference type="RefSeq" id="WP_317234885.1">
    <property type="nucleotide sequence ID" value="NZ_JAWJUL010000434.1"/>
</dbReference>
<protein>
    <submittedName>
        <fullName evidence="1">Uncharacterized protein</fullName>
    </submittedName>
</protein>
<gene>
    <name evidence="1" type="ORF">R0G64_31685</name>
</gene>
<keyword evidence="2" id="KW-1185">Reference proteome</keyword>
<organism evidence="1 2">
    <name type="scientific">Metapseudomonas otitidis</name>
    <dbReference type="NCBI Taxonomy" id="319939"/>
    <lineage>
        <taxon>Bacteria</taxon>
        <taxon>Pseudomonadati</taxon>
        <taxon>Pseudomonadota</taxon>
        <taxon>Gammaproteobacteria</taxon>
        <taxon>Pseudomonadales</taxon>
        <taxon>Pseudomonadaceae</taxon>
        <taxon>Metapseudomonas</taxon>
    </lineage>
</organism>
<comment type="caution">
    <text evidence="1">The sequence shown here is derived from an EMBL/GenBank/DDBJ whole genome shotgun (WGS) entry which is preliminary data.</text>
</comment>
<sequence length="71" mass="7807">PIAYDLLIDGQGIAEWAPHLLYGEATRPDFVLRSRIEPPGCRACVAYVWRPPLQASARIRSAPFSATIITA</sequence>
<evidence type="ECO:0000313" key="1">
    <source>
        <dbReference type="EMBL" id="MDV3443944.1"/>
    </source>
</evidence>
<dbReference type="EMBL" id="JAWJUL010000434">
    <property type="protein sequence ID" value="MDV3443944.1"/>
    <property type="molecule type" value="Genomic_DNA"/>
</dbReference>
<name>A0ABU3Y1A4_9GAMM</name>
<feature type="non-terminal residue" evidence="1">
    <location>
        <position position="1"/>
    </location>
</feature>
<evidence type="ECO:0000313" key="2">
    <source>
        <dbReference type="Proteomes" id="UP001273935"/>
    </source>
</evidence>
<dbReference type="Proteomes" id="UP001273935">
    <property type="component" value="Unassembled WGS sequence"/>
</dbReference>
<accession>A0ABU3Y1A4</accession>